<dbReference type="Proteomes" id="UP000191500">
    <property type="component" value="Unassembled WGS sequence"/>
</dbReference>
<dbReference type="EMBL" id="MDDG01000008">
    <property type="protein sequence ID" value="OQE38602.1"/>
    <property type="molecule type" value="Genomic_DNA"/>
</dbReference>
<organism evidence="1 2">
    <name type="scientific">Penicillium coprophilum</name>
    <dbReference type="NCBI Taxonomy" id="36646"/>
    <lineage>
        <taxon>Eukaryota</taxon>
        <taxon>Fungi</taxon>
        <taxon>Dikarya</taxon>
        <taxon>Ascomycota</taxon>
        <taxon>Pezizomycotina</taxon>
        <taxon>Eurotiomycetes</taxon>
        <taxon>Eurotiomycetidae</taxon>
        <taxon>Eurotiales</taxon>
        <taxon>Aspergillaceae</taxon>
        <taxon>Penicillium</taxon>
    </lineage>
</organism>
<dbReference type="AlphaFoldDB" id="A0A1V6UJH6"/>
<dbReference type="STRING" id="36646.A0A1V6UJH6"/>
<comment type="caution">
    <text evidence="1">The sequence shown here is derived from an EMBL/GenBank/DDBJ whole genome shotgun (WGS) entry which is preliminary data.</text>
</comment>
<dbReference type="InterPro" id="IPR011009">
    <property type="entry name" value="Kinase-like_dom_sf"/>
</dbReference>
<evidence type="ECO:0000313" key="2">
    <source>
        <dbReference type="Proteomes" id="UP000191500"/>
    </source>
</evidence>
<dbReference type="PANTHER" id="PTHR21310">
    <property type="entry name" value="AMINOGLYCOSIDE PHOSPHOTRANSFERASE-RELATED-RELATED"/>
    <property type="match status" value="1"/>
</dbReference>
<dbReference type="PANTHER" id="PTHR21310:SF54">
    <property type="entry name" value="AMINOGLYCOSIDE PHOSPHOTRANSFERASE DOMAIN-CONTAINING PROTEIN"/>
    <property type="match status" value="1"/>
</dbReference>
<evidence type="ECO:0008006" key="3">
    <source>
        <dbReference type="Google" id="ProtNLM"/>
    </source>
</evidence>
<dbReference type="SUPFAM" id="SSF56112">
    <property type="entry name" value="Protein kinase-like (PK-like)"/>
    <property type="match status" value="1"/>
</dbReference>
<sequence>MGAHSNFLEAKNMIHIAEKTRIPVPNVFACYTYCPTDIRIFYDTYIFMDFIDGDTLHTVWNTSDVATKTRISTQLTIQEMRDLGNGGYIGFINHRPVADHCLSTSVDKSPFQSEKDFNTALLEETYQRAAPKRHIGSFLSCFLPPTNIMVKNGNVVAIIGWELSGWYPEYWEIAKALLIWGWQKDWTDYMRILQPYQAQYFMHQFLDKLLI</sequence>
<protein>
    <recommendedName>
        <fullName evidence="3">Aminoglycoside phosphotransferase domain-containing protein</fullName>
    </recommendedName>
</protein>
<gene>
    <name evidence="1" type="ORF">PENCOP_c008G00964</name>
</gene>
<proteinExistence type="predicted"/>
<accession>A0A1V6UJH6</accession>
<keyword evidence="2" id="KW-1185">Reference proteome</keyword>
<name>A0A1V6UJH6_9EURO</name>
<dbReference type="InterPro" id="IPR051678">
    <property type="entry name" value="AGP_Transferase"/>
</dbReference>
<evidence type="ECO:0000313" key="1">
    <source>
        <dbReference type="EMBL" id="OQE38602.1"/>
    </source>
</evidence>
<reference evidence="2" key="1">
    <citation type="journal article" date="2017" name="Nat. Microbiol.">
        <title>Global analysis of biosynthetic gene clusters reveals vast potential of secondary metabolite production in Penicillium species.</title>
        <authorList>
            <person name="Nielsen J.C."/>
            <person name="Grijseels S."/>
            <person name="Prigent S."/>
            <person name="Ji B."/>
            <person name="Dainat J."/>
            <person name="Nielsen K.F."/>
            <person name="Frisvad J.C."/>
            <person name="Workman M."/>
            <person name="Nielsen J."/>
        </authorList>
    </citation>
    <scope>NUCLEOTIDE SEQUENCE [LARGE SCALE GENOMIC DNA]</scope>
    <source>
        <strain evidence="2">IBT 31321</strain>
    </source>
</reference>